<feature type="transmembrane region" description="Helical" evidence="7">
    <location>
        <begin position="330"/>
        <end position="349"/>
    </location>
</feature>
<reference evidence="8 9" key="1">
    <citation type="submission" date="2018-10" db="EMBL/GenBank/DDBJ databases">
        <title>Thermophilic Lithotrophy and Phototrophy in an Intertidal, Iron-rich, Geothermal Spring.</title>
        <authorList>
            <person name="Ward L.M."/>
            <person name="Idei A."/>
            <person name="Nakagawa M."/>
            <person name="Ueno Y."/>
            <person name="Fischer W."/>
            <person name="Mcglynn S.E."/>
        </authorList>
    </citation>
    <scope>NUCLEOTIDE SEQUENCE [LARGE SCALE GENOMIC DNA]</scope>
    <source>
        <strain evidence="8">J137</strain>
    </source>
</reference>
<gene>
    <name evidence="8" type="ORF">D6810_00135</name>
</gene>
<dbReference type="PANTHER" id="PTHR34184:SF4">
    <property type="entry name" value="UPF0718 PROTEIN YCGR"/>
    <property type="match status" value="1"/>
</dbReference>
<protein>
    <recommendedName>
        <fullName evidence="10">Permease</fullName>
    </recommendedName>
</protein>
<feature type="transmembrane region" description="Helical" evidence="7">
    <location>
        <begin position="160"/>
        <end position="181"/>
    </location>
</feature>
<comment type="caution">
    <text evidence="8">The sequence shown here is derived from an EMBL/GenBank/DDBJ whole genome shotgun (WGS) entry which is preliminary data.</text>
</comment>
<dbReference type="Pfam" id="PF03773">
    <property type="entry name" value="ArsP_1"/>
    <property type="match status" value="2"/>
</dbReference>
<evidence type="ECO:0000313" key="8">
    <source>
        <dbReference type="EMBL" id="RMD77747.1"/>
    </source>
</evidence>
<keyword evidence="5 7" id="KW-1133">Transmembrane helix</keyword>
<dbReference type="AlphaFoldDB" id="A0A3M0Z248"/>
<evidence type="ECO:0000256" key="4">
    <source>
        <dbReference type="ARBA" id="ARBA00022692"/>
    </source>
</evidence>
<evidence type="ECO:0000256" key="6">
    <source>
        <dbReference type="ARBA" id="ARBA00023136"/>
    </source>
</evidence>
<name>A0A3M0Z248_9BACT</name>
<evidence type="ECO:0000256" key="7">
    <source>
        <dbReference type="SAM" id="Phobius"/>
    </source>
</evidence>
<dbReference type="InterPro" id="IPR052923">
    <property type="entry name" value="UPF0718"/>
</dbReference>
<evidence type="ECO:0000256" key="1">
    <source>
        <dbReference type="ARBA" id="ARBA00004651"/>
    </source>
</evidence>
<feature type="transmembrane region" description="Helical" evidence="7">
    <location>
        <begin position="222"/>
        <end position="243"/>
    </location>
</feature>
<dbReference type="GO" id="GO:0005886">
    <property type="term" value="C:plasma membrane"/>
    <property type="evidence" value="ECO:0007669"/>
    <property type="project" value="UniProtKB-SubCell"/>
</dbReference>
<proteinExistence type="inferred from homology"/>
<accession>A0A3M0Z248</accession>
<evidence type="ECO:0000256" key="2">
    <source>
        <dbReference type="ARBA" id="ARBA00006386"/>
    </source>
</evidence>
<evidence type="ECO:0000256" key="5">
    <source>
        <dbReference type="ARBA" id="ARBA00022989"/>
    </source>
</evidence>
<evidence type="ECO:0000256" key="3">
    <source>
        <dbReference type="ARBA" id="ARBA00022475"/>
    </source>
</evidence>
<dbReference type="InterPro" id="IPR005524">
    <property type="entry name" value="DUF318"/>
</dbReference>
<comment type="similarity">
    <text evidence="2">Belongs to the UPF0718 family.</text>
</comment>
<feature type="transmembrane region" description="Helical" evidence="7">
    <location>
        <begin position="120"/>
        <end position="140"/>
    </location>
</feature>
<feature type="transmembrane region" description="Helical" evidence="7">
    <location>
        <begin position="278"/>
        <end position="295"/>
    </location>
</feature>
<feature type="transmembrane region" description="Helical" evidence="7">
    <location>
        <begin position="12"/>
        <end position="34"/>
    </location>
</feature>
<feature type="transmembrane region" description="Helical" evidence="7">
    <location>
        <begin position="369"/>
        <end position="391"/>
    </location>
</feature>
<dbReference type="EMBL" id="RFKV01000004">
    <property type="protein sequence ID" value="RMD77747.1"/>
    <property type="molecule type" value="Genomic_DNA"/>
</dbReference>
<dbReference type="PANTHER" id="PTHR34184">
    <property type="entry name" value="UPF0718 PROTEIN YCGR"/>
    <property type="match status" value="1"/>
</dbReference>
<evidence type="ECO:0000313" key="9">
    <source>
        <dbReference type="Proteomes" id="UP000269410"/>
    </source>
</evidence>
<feature type="transmembrane region" description="Helical" evidence="7">
    <location>
        <begin position="249"/>
        <end position="271"/>
    </location>
</feature>
<keyword evidence="4 7" id="KW-0812">Transmembrane</keyword>
<dbReference type="Proteomes" id="UP000269410">
    <property type="component" value="Unassembled WGS sequence"/>
</dbReference>
<feature type="transmembrane region" description="Helical" evidence="7">
    <location>
        <begin position="307"/>
        <end position="323"/>
    </location>
</feature>
<organism evidence="8 9">
    <name type="scientific">Candidatus Dojkabacteria bacterium</name>
    <dbReference type="NCBI Taxonomy" id="2099670"/>
    <lineage>
        <taxon>Bacteria</taxon>
        <taxon>Candidatus Dojkabacteria</taxon>
    </lineage>
</organism>
<sequence>MKKIFHKLDSQKAVFLVLMIVFGVWAFKDLYALLLEVEFFGYFANQLNDFITTFRSIIIQSIPFVFLGSLISVLVAFFISDSLTFKMIPKNKFLSHAFLALLGIFMPVCECGNIPVAKRLILKGLSVSQAFTFMLAAPIINPVTVLSTFEAFKGLYHNDWLVPGLRVISGFVIALTVGLLLSLKRNQYSMLTDRFYKEVCETSQHIQKRSFSRAIYLFQQEFMGVFPSLVLGAMIASALQVFVPRNSLLNLGLGLVFLFVGFVVSYIFFVLNRKKTSLLIVILSVTLGILLTLLVPEDVVLTLESGTLFSTLAMLTLSLVISVCSSVDSFIAIGYTNFSVGSLLSFLTFGPMIDVKLLTILRNSFKFEILWFVSVSVACMSVLLGLIVNLVNF</sequence>
<feature type="transmembrane region" description="Helical" evidence="7">
    <location>
        <begin position="54"/>
        <end position="79"/>
    </location>
</feature>
<evidence type="ECO:0008006" key="10">
    <source>
        <dbReference type="Google" id="ProtNLM"/>
    </source>
</evidence>
<comment type="subcellular location">
    <subcellularLocation>
        <location evidence="1">Cell membrane</location>
        <topology evidence="1">Multi-pass membrane protein</topology>
    </subcellularLocation>
</comment>
<keyword evidence="3" id="KW-1003">Cell membrane</keyword>
<keyword evidence="6 7" id="KW-0472">Membrane</keyword>